<dbReference type="PANTHER" id="PTHR34298:SF2">
    <property type="entry name" value="SEGREGATION AND CONDENSATION PROTEIN B"/>
    <property type="match status" value="1"/>
</dbReference>
<dbReference type="InterPro" id="IPR036390">
    <property type="entry name" value="WH_DNA-bd_sf"/>
</dbReference>
<dbReference type="Gene3D" id="1.10.10.10">
    <property type="entry name" value="Winged helix-like DNA-binding domain superfamily/Winged helix DNA-binding domain"/>
    <property type="match status" value="2"/>
</dbReference>
<evidence type="ECO:0000256" key="1">
    <source>
        <dbReference type="ARBA" id="ARBA00022490"/>
    </source>
</evidence>
<accession>A0A7C3Z0W4</accession>
<reference evidence="5" key="1">
    <citation type="journal article" date="2020" name="mSystems">
        <title>Genome- and Community-Level Interaction Insights into Carbon Utilization and Element Cycling Functions of Hydrothermarchaeota in Hydrothermal Sediment.</title>
        <authorList>
            <person name="Zhou Z."/>
            <person name="Liu Y."/>
            <person name="Xu W."/>
            <person name="Pan J."/>
            <person name="Luo Z.H."/>
            <person name="Li M."/>
        </authorList>
    </citation>
    <scope>NUCLEOTIDE SEQUENCE [LARGE SCALE GENOMIC DNA]</scope>
    <source>
        <strain evidence="5">SpSt-906</strain>
    </source>
</reference>
<keyword evidence="4" id="KW-0131">Cell cycle</keyword>
<dbReference type="EMBL" id="DTMQ01000044">
    <property type="protein sequence ID" value="HGE99877.1"/>
    <property type="molecule type" value="Genomic_DNA"/>
</dbReference>
<evidence type="ECO:0000256" key="3">
    <source>
        <dbReference type="ARBA" id="ARBA00022829"/>
    </source>
</evidence>
<keyword evidence="2" id="KW-0132">Cell division</keyword>
<comment type="caution">
    <text evidence="5">The sequence shown here is derived from an EMBL/GenBank/DDBJ whole genome shotgun (WGS) entry which is preliminary data.</text>
</comment>
<proteinExistence type="predicted"/>
<keyword evidence="1" id="KW-0963">Cytoplasm</keyword>
<sequence length="205" mass="23666">MIKRIPSAKVNSLQPVDEFNSCAETIRKFFLLPHPQRIIEAILFSASEPVSSRKLSLLLKRSEKEILSLIESLNSEYERDGHSFRIHRIFSGYQIYTLPEYGEWVKKLFATKKPKLSQAAKEVLSIVALKQPVTKTEIDKIRGVDSTSTLHYLLERKLIKIAGRAKRLGAPFIYKTTDEFLKYFGLQSLEDLPKEEELDSFFNRT</sequence>
<protein>
    <submittedName>
        <fullName evidence="5">SMC-Scp complex subunit ScpB</fullName>
    </submittedName>
</protein>
<dbReference type="NCBIfam" id="TIGR00281">
    <property type="entry name" value="SMC-Scp complex subunit ScpB"/>
    <property type="match status" value="1"/>
</dbReference>
<dbReference type="InterPro" id="IPR036388">
    <property type="entry name" value="WH-like_DNA-bd_sf"/>
</dbReference>
<gene>
    <name evidence="5" type="primary">scpB</name>
    <name evidence="5" type="ORF">ENX07_07425</name>
</gene>
<dbReference type="AlphaFoldDB" id="A0A7C3Z0W4"/>
<evidence type="ECO:0000313" key="5">
    <source>
        <dbReference type="EMBL" id="HGE99877.1"/>
    </source>
</evidence>
<dbReference type="GO" id="GO:0051301">
    <property type="term" value="P:cell division"/>
    <property type="evidence" value="ECO:0007669"/>
    <property type="project" value="UniProtKB-KW"/>
</dbReference>
<name>A0A7C3Z0W4_UNCW3</name>
<evidence type="ECO:0000256" key="2">
    <source>
        <dbReference type="ARBA" id="ARBA00022618"/>
    </source>
</evidence>
<dbReference type="PIRSF" id="PIRSF019345">
    <property type="entry name" value="ScpB"/>
    <property type="match status" value="1"/>
</dbReference>
<dbReference type="Pfam" id="PF04079">
    <property type="entry name" value="SMC_ScpB"/>
    <property type="match status" value="1"/>
</dbReference>
<evidence type="ECO:0000256" key="4">
    <source>
        <dbReference type="ARBA" id="ARBA00023306"/>
    </source>
</evidence>
<dbReference type="PANTHER" id="PTHR34298">
    <property type="entry name" value="SEGREGATION AND CONDENSATION PROTEIN B"/>
    <property type="match status" value="1"/>
</dbReference>
<dbReference type="SUPFAM" id="SSF46785">
    <property type="entry name" value="Winged helix' DNA-binding domain"/>
    <property type="match status" value="2"/>
</dbReference>
<dbReference type="GO" id="GO:0051304">
    <property type="term" value="P:chromosome separation"/>
    <property type="evidence" value="ECO:0007669"/>
    <property type="project" value="InterPro"/>
</dbReference>
<keyword evidence="3" id="KW-0159">Chromosome partition</keyword>
<organism evidence="5">
    <name type="scientific">candidate division WOR-3 bacterium</name>
    <dbReference type="NCBI Taxonomy" id="2052148"/>
    <lineage>
        <taxon>Bacteria</taxon>
        <taxon>Bacteria division WOR-3</taxon>
    </lineage>
</organism>
<dbReference type="InterPro" id="IPR005234">
    <property type="entry name" value="ScpB_csome_segregation"/>
</dbReference>